<dbReference type="PANTHER" id="PTHR47992">
    <property type="entry name" value="PROTEIN PHOSPHATASE"/>
    <property type="match status" value="1"/>
</dbReference>
<dbReference type="EMBL" id="JACRSO010000002">
    <property type="protein sequence ID" value="MBC8528797.1"/>
    <property type="molecule type" value="Genomic_DNA"/>
</dbReference>
<dbReference type="Pfam" id="PF13672">
    <property type="entry name" value="PP2C_2"/>
    <property type="match status" value="1"/>
</dbReference>
<dbReference type="InterPro" id="IPR036457">
    <property type="entry name" value="PPM-type-like_dom_sf"/>
</dbReference>
<dbReference type="Gene3D" id="3.60.40.10">
    <property type="entry name" value="PPM-type phosphatase domain"/>
    <property type="match status" value="1"/>
</dbReference>
<proteinExistence type="predicted"/>
<dbReference type="RefSeq" id="WP_249284762.1">
    <property type="nucleotide sequence ID" value="NZ_JACRSO010000002.1"/>
</dbReference>
<feature type="domain" description="PPM-type phosphatase" evidence="1">
    <location>
        <begin position="2"/>
        <end position="241"/>
    </location>
</feature>
<dbReference type="SMART" id="SM00332">
    <property type="entry name" value="PP2Cc"/>
    <property type="match status" value="1"/>
</dbReference>
<sequence length="246" mass="26676">MQYSAVTHRGYVREQNEDAYYLPGAEGAPGNLAIVADGMGGHRAGEVASAMAVRSAVIAFGRLQDTPGMTLREKIFQAMNEANREVYEATQESEQYAGMGTTMTLAVLDEEKIDLGHVGDSRAYLFHEGALRQITRDHTLVQQLIDLGELLPQERRGHPQGNIITRALGTARIVDVDLIEEKWQRGDMLLLCSDGLTGAVTDEEIAAVLGGQEPREALQTLLGLALKRGGRDNITIALILHGGDAQ</sequence>
<evidence type="ECO:0000313" key="3">
    <source>
        <dbReference type="Proteomes" id="UP000654279"/>
    </source>
</evidence>
<protein>
    <submittedName>
        <fullName evidence="2">Stp1/IreP family PP2C-type Ser/Thr phosphatase</fullName>
    </submittedName>
</protein>
<evidence type="ECO:0000259" key="1">
    <source>
        <dbReference type="PROSITE" id="PS51746"/>
    </source>
</evidence>
<dbReference type="GO" id="GO:0004722">
    <property type="term" value="F:protein serine/threonine phosphatase activity"/>
    <property type="evidence" value="ECO:0007669"/>
    <property type="project" value="InterPro"/>
</dbReference>
<comment type="caution">
    <text evidence="2">The sequence shown here is derived from an EMBL/GenBank/DDBJ whole genome shotgun (WGS) entry which is preliminary data.</text>
</comment>
<dbReference type="SUPFAM" id="SSF81606">
    <property type="entry name" value="PP2C-like"/>
    <property type="match status" value="1"/>
</dbReference>
<dbReference type="CDD" id="cd00143">
    <property type="entry name" value="PP2Cc"/>
    <property type="match status" value="1"/>
</dbReference>
<reference evidence="2" key="1">
    <citation type="submission" date="2020-08" db="EMBL/GenBank/DDBJ databases">
        <title>Genome public.</title>
        <authorList>
            <person name="Liu C."/>
            <person name="Sun Q."/>
        </authorList>
    </citation>
    <scope>NUCLEOTIDE SEQUENCE</scope>
    <source>
        <strain evidence="2">NSJ-44</strain>
    </source>
</reference>
<name>A0A926HIH8_9FIRM</name>
<accession>A0A926HIH8</accession>
<dbReference type="InterPro" id="IPR015655">
    <property type="entry name" value="PP2C"/>
</dbReference>
<dbReference type="PROSITE" id="PS51746">
    <property type="entry name" value="PPM_2"/>
    <property type="match status" value="1"/>
</dbReference>
<gene>
    <name evidence="2" type="ORF">H8699_05060</name>
</gene>
<evidence type="ECO:0000313" key="2">
    <source>
        <dbReference type="EMBL" id="MBC8528797.1"/>
    </source>
</evidence>
<dbReference type="Proteomes" id="UP000654279">
    <property type="component" value="Unassembled WGS sequence"/>
</dbReference>
<keyword evidence="3" id="KW-1185">Reference proteome</keyword>
<dbReference type="SMART" id="SM00331">
    <property type="entry name" value="PP2C_SIG"/>
    <property type="match status" value="1"/>
</dbReference>
<dbReference type="AlphaFoldDB" id="A0A926HIH8"/>
<dbReference type="NCBIfam" id="NF033484">
    <property type="entry name" value="Stp1_PP2C_phos"/>
    <property type="match status" value="1"/>
</dbReference>
<dbReference type="InterPro" id="IPR001932">
    <property type="entry name" value="PPM-type_phosphatase-like_dom"/>
</dbReference>
<organism evidence="2 3">
    <name type="scientific">Luoshenia tenuis</name>
    <dbReference type="NCBI Taxonomy" id="2763654"/>
    <lineage>
        <taxon>Bacteria</taxon>
        <taxon>Bacillati</taxon>
        <taxon>Bacillota</taxon>
        <taxon>Clostridia</taxon>
        <taxon>Christensenellales</taxon>
        <taxon>Christensenellaceae</taxon>
        <taxon>Luoshenia</taxon>
    </lineage>
</organism>